<dbReference type="RefSeq" id="WP_192147631.1">
    <property type="nucleotide sequence ID" value="NZ_JACYXI010000004.1"/>
</dbReference>
<evidence type="ECO:0000313" key="4">
    <source>
        <dbReference type="Proteomes" id="UP000632063"/>
    </source>
</evidence>
<protein>
    <recommendedName>
        <fullName evidence="2">UPF0102 protein IG616_07975</fullName>
    </recommendedName>
</protein>
<accession>A0ABR9CKV8</accession>
<gene>
    <name evidence="3" type="ORF">IG616_07975</name>
</gene>
<dbReference type="Pfam" id="PF02021">
    <property type="entry name" value="UPF0102"/>
    <property type="match status" value="1"/>
</dbReference>
<comment type="similarity">
    <text evidence="1 2">Belongs to the UPF0102 family.</text>
</comment>
<dbReference type="NCBIfam" id="NF009151">
    <property type="entry name" value="PRK12497.1-5"/>
    <property type="match status" value="1"/>
</dbReference>
<reference evidence="4" key="1">
    <citation type="submission" date="2020-09" db="EMBL/GenBank/DDBJ databases">
        <title>The genome sequence of strain Labrenzia suaedae 4C16A.</title>
        <authorList>
            <person name="Liu Y."/>
        </authorList>
    </citation>
    <scope>NUCLEOTIDE SEQUENCE [LARGE SCALE GENOMIC DNA]</scope>
    <source>
        <strain evidence="4">4C16A</strain>
    </source>
</reference>
<keyword evidence="4" id="KW-1185">Reference proteome</keyword>
<dbReference type="InterPro" id="IPR011335">
    <property type="entry name" value="Restrct_endonuc-II-like"/>
</dbReference>
<evidence type="ECO:0000313" key="3">
    <source>
        <dbReference type="EMBL" id="MBD8891480.1"/>
    </source>
</evidence>
<dbReference type="SUPFAM" id="SSF52980">
    <property type="entry name" value="Restriction endonuclease-like"/>
    <property type="match status" value="1"/>
</dbReference>
<dbReference type="Proteomes" id="UP000632063">
    <property type="component" value="Unassembled WGS sequence"/>
</dbReference>
<sequence length="134" mass="15174">MRAAPIRQSNGSLETTNRHEAYKLGLSAETRAAWALRLTGWRILKTRYKTKAGEIDLIAKRGKVVAFVEVKARRSRAAAMEAVTPASQRRIINAAKIFIAQHPKAAFFTLRFDVVLVRPWRWPERIANAFEGKS</sequence>
<name>A0ABR9CKV8_9HYPH</name>
<evidence type="ECO:0000256" key="2">
    <source>
        <dbReference type="HAMAP-Rule" id="MF_00048"/>
    </source>
</evidence>
<dbReference type="InterPro" id="IPR003509">
    <property type="entry name" value="UPF0102_YraN-like"/>
</dbReference>
<dbReference type="HAMAP" id="MF_00048">
    <property type="entry name" value="UPF0102"/>
    <property type="match status" value="1"/>
</dbReference>
<dbReference type="PANTHER" id="PTHR34039">
    <property type="entry name" value="UPF0102 PROTEIN YRAN"/>
    <property type="match status" value="1"/>
</dbReference>
<dbReference type="NCBIfam" id="TIGR00252">
    <property type="entry name" value="YraN family protein"/>
    <property type="match status" value="1"/>
</dbReference>
<organism evidence="3 4">
    <name type="scientific">Roseibium litorale</name>
    <dbReference type="NCBI Taxonomy" id="2803841"/>
    <lineage>
        <taxon>Bacteria</taxon>
        <taxon>Pseudomonadati</taxon>
        <taxon>Pseudomonadota</taxon>
        <taxon>Alphaproteobacteria</taxon>
        <taxon>Hyphomicrobiales</taxon>
        <taxon>Stappiaceae</taxon>
        <taxon>Roseibium</taxon>
    </lineage>
</organism>
<dbReference type="InterPro" id="IPR011856">
    <property type="entry name" value="tRNA_endonuc-like_dom_sf"/>
</dbReference>
<reference evidence="3 4" key="2">
    <citation type="journal article" date="2021" name="Int. J. Syst. Evol. Microbiol.">
        <title>Roseibium litorale sp. nov., isolated from a tidal flat sediment and proposal for the reclassification of Labrenzia polysiphoniae as Roseibium polysiphoniae comb. nov.</title>
        <authorList>
            <person name="Liu Y."/>
            <person name="Pei T."/>
            <person name="Du J."/>
            <person name="Chao M."/>
            <person name="Deng M.R."/>
            <person name="Zhu H."/>
        </authorList>
    </citation>
    <scope>NUCLEOTIDE SEQUENCE [LARGE SCALE GENOMIC DNA]</scope>
    <source>
        <strain evidence="3 4">4C16A</strain>
    </source>
</reference>
<dbReference type="PANTHER" id="PTHR34039:SF1">
    <property type="entry name" value="UPF0102 PROTEIN YRAN"/>
    <property type="match status" value="1"/>
</dbReference>
<evidence type="ECO:0000256" key="1">
    <source>
        <dbReference type="ARBA" id="ARBA00006738"/>
    </source>
</evidence>
<proteinExistence type="inferred from homology"/>
<dbReference type="EMBL" id="JACYXI010000004">
    <property type="protein sequence ID" value="MBD8891480.1"/>
    <property type="molecule type" value="Genomic_DNA"/>
</dbReference>
<dbReference type="Gene3D" id="3.40.1350.10">
    <property type="match status" value="1"/>
</dbReference>
<comment type="caution">
    <text evidence="3">The sequence shown here is derived from an EMBL/GenBank/DDBJ whole genome shotgun (WGS) entry which is preliminary data.</text>
</comment>